<organism evidence="15 16">
    <name type="scientific">Blumeria hordei</name>
    <name type="common">Barley powdery mildew</name>
    <name type="synonym">Blumeria graminis f. sp. hordei</name>
    <dbReference type="NCBI Taxonomy" id="2867405"/>
    <lineage>
        <taxon>Eukaryota</taxon>
        <taxon>Fungi</taxon>
        <taxon>Dikarya</taxon>
        <taxon>Ascomycota</taxon>
        <taxon>Pezizomycotina</taxon>
        <taxon>Leotiomycetes</taxon>
        <taxon>Erysiphales</taxon>
        <taxon>Erysiphaceae</taxon>
        <taxon>Blumeria</taxon>
    </lineage>
</organism>
<keyword evidence="9" id="KW-0804">Transcription</keyword>
<feature type="region of interest" description="Disordered" evidence="13">
    <location>
        <begin position="311"/>
        <end position="336"/>
    </location>
</feature>
<comment type="similarity">
    <text evidence="11">Belongs to the creA/MIG C2H2-type zinc-finger protein family.</text>
</comment>
<name>A0A383UW03_BLUHO</name>
<feature type="region of interest" description="Disordered" evidence="13">
    <location>
        <begin position="46"/>
        <end position="134"/>
    </location>
</feature>
<evidence type="ECO:0000256" key="3">
    <source>
        <dbReference type="ARBA" id="ARBA00022723"/>
    </source>
</evidence>
<dbReference type="InterPro" id="IPR013087">
    <property type="entry name" value="Znf_C2H2_type"/>
</dbReference>
<feature type="region of interest" description="Disordered" evidence="13">
    <location>
        <begin position="224"/>
        <end position="285"/>
    </location>
</feature>
<accession>A0A383UW03</accession>
<feature type="region of interest" description="Disordered" evidence="13">
    <location>
        <begin position="1"/>
        <end position="26"/>
    </location>
</feature>
<keyword evidence="5 12" id="KW-0863">Zinc-finger</keyword>
<dbReference type="FunFam" id="3.30.160.60:FF:000152">
    <property type="entry name" value="DNA-binding protein creA"/>
    <property type="match status" value="1"/>
</dbReference>
<evidence type="ECO:0000256" key="5">
    <source>
        <dbReference type="ARBA" id="ARBA00022771"/>
    </source>
</evidence>
<reference evidence="15 16" key="1">
    <citation type="submission" date="2017-11" db="EMBL/GenBank/DDBJ databases">
        <authorList>
            <person name="Kracher B."/>
        </authorList>
    </citation>
    <scope>NUCLEOTIDE SEQUENCE [LARGE SCALE GENOMIC DNA]</scope>
    <source>
        <strain evidence="15 16">RACE1</strain>
    </source>
</reference>
<dbReference type="Proteomes" id="UP000275772">
    <property type="component" value="Unassembled WGS sequence"/>
</dbReference>
<keyword evidence="3" id="KW-0479">Metal-binding</keyword>
<keyword evidence="10" id="KW-0539">Nucleus</keyword>
<keyword evidence="8" id="KW-0238">DNA-binding</keyword>
<gene>
    <name evidence="15" type="ORF">BLGHR1_14274</name>
</gene>
<dbReference type="InterPro" id="IPR051007">
    <property type="entry name" value="creA/MIG_C2H2-ZnF"/>
</dbReference>
<evidence type="ECO:0000313" key="16">
    <source>
        <dbReference type="Proteomes" id="UP000275772"/>
    </source>
</evidence>
<evidence type="ECO:0000256" key="7">
    <source>
        <dbReference type="ARBA" id="ARBA00023015"/>
    </source>
</evidence>
<dbReference type="Pfam" id="PF00096">
    <property type="entry name" value="zf-C2H2"/>
    <property type="match status" value="2"/>
</dbReference>
<evidence type="ECO:0000256" key="1">
    <source>
        <dbReference type="ARBA" id="ARBA00004123"/>
    </source>
</evidence>
<feature type="compositionally biased region" description="Basic and acidic residues" evidence="13">
    <location>
        <begin position="15"/>
        <end position="25"/>
    </location>
</feature>
<dbReference type="PANTHER" id="PTHR47428:SF1">
    <property type="entry name" value="REGULATORY PROTEIN MIG1-RELATED"/>
    <property type="match status" value="1"/>
</dbReference>
<comment type="subcellular location">
    <subcellularLocation>
        <location evidence="1">Nucleus</location>
    </subcellularLocation>
</comment>
<evidence type="ECO:0000256" key="9">
    <source>
        <dbReference type="ARBA" id="ARBA00023163"/>
    </source>
</evidence>
<dbReference type="GO" id="GO:0000433">
    <property type="term" value="P:carbon catabolite repression of transcription from RNA polymerase II promoter by glucose"/>
    <property type="evidence" value="ECO:0007669"/>
    <property type="project" value="TreeGrafter"/>
</dbReference>
<evidence type="ECO:0000256" key="11">
    <source>
        <dbReference type="ARBA" id="ARBA00038023"/>
    </source>
</evidence>
<feature type="compositionally biased region" description="Pro residues" evidence="13">
    <location>
        <begin position="103"/>
        <end position="118"/>
    </location>
</feature>
<protein>
    <recommendedName>
        <fullName evidence="14">C2H2-type domain-containing protein</fullName>
    </recommendedName>
</protein>
<dbReference type="FunFam" id="3.30.160.60:FF:000089">
    <property type="entry name" value="DNA-binding protein creA"/>
    <property type="match status" value="1"/>
</dbReference>
<evidence type="ECO:0000256" key="8">
    <source>
        <dbReference type="ARBA" id="ARBA00023125"/>
    </source>
</evidence>
<dbReference type="Gene3D" id="3.30.160.60">
    <property type="entry name" value="Classic Zinc Finger"/>
    <property type="match status" value="2"/>
</dbReference>
<dbReference type="AlphaFoldDB" id="A0A383UW03"/>
<feature type="compositionally biased region" description="Low complexity" evidence="13">
    <location>
        <begin position="89"/>
        <end position="102"/>
    </location>
</feature>
<feature type="domain" description="C2H2-type" evidence="14">
    <location>
        <begin position="55"/>
        <end position="84"/>
    </location>
</feature>
<evidence type="ECO:0000256" key="13">
    <source>
        <dbReference type="SAM" id="MobiDB-lite"/>
    </source>
</evidence>
<evidence type="ECO:0000313" key="15">
    <source>
        <dbReference type="EMBL" id="SZF03482.1"/>
    </source>
</evidence>
<feature type="domain" description="C2H2-type" evidence="14">
    <location>
        <begin position="27"/>
        <end position="54"/>
    </location>
</feature>
<dbReference type="SUPFAM" id="SSF57667">
    <property type="entry name" value="beta-beta-alpha zinc fingers"/>
    <property type="match status" value="1"/>
</dbReference>
<dbReference type="GO" id="GO:0008270">
    <property type="term" value="F:zinc ion binding"/>
    <property type="evidence" value="ECO:0007669"/>
    <property type="project" value="UniProtKB-KW"/>
</dbReference>
<dbReference type="PROSITE" id="PS00028">
    <property type="entry name" value="ZINC_FINGER_C2H2_1"/>
    <property type="match status" value="2"/>
</dbReference>
<evidence type="ECO:0000259" key="14">
    <source>
        <dbReference type="PROSITE" id="PS50157"/>
    </source>
</evidence>
<feature type="region of interest" description="Disordered" evidence="13">
    <location>
        <begin position="147"/>
        <end position="199"/>
    </location>
</feature>
<keyword evidence="7" id="KW-0805">Transcription regulation</keyword>
<dbReference type="GO" id="GO:0000978">
    <property type="term" value="F:RNA polymerase II cis-regulatory region sequence-specific DNA binding"/>
    <property type="evidence" value="ECO:0007669"/>
    <property type="project" value="TreeGrafter"/>
</dbReference>
<evidence type="ECO:0000256" key="4">
    <source>
        <dbReference type="ARBA" id="ARBA00022737"/>
    </source>
</evidence>
<feature type="compositionally biased region" description="Polar residues" evidence="13">
    <location>
        <begin position="315"/>
        <end position="325"/>
    </location>
</feature>
<evidence type="ECO:0000256" key="6">
    <source>
        <dbReference type="ARBA" id="ARBA00022833"/>
    </source>
</evidence>
<dbReference type="InterPro" id="IPR036236">
    <property type="entry name" value="Znf_C2H2_sf"/>
</dbReference>
<feature type="compositionally biased region" description="Basic and acidic residues" evidence="13">
    <location>
        <begin position="46"/>
        <end position="55"/>
    </location>
</feature>
<evidence type="ECO:0000256" key="10">
    <source>
        <dbReference type="ARBA" id="ARBA00023242"/>
    </source>
</evidence>
<keyword evidence="4" id="KW-0677">Repeat</keyword>
<dbReference type="GO" id="GO:0043609">
    <property type="term" value="P:regulation of carbon utilization"/>
    <property type="evidence" value="ECO:0007669"/>
    <property type="project" value="UniProtKB-ARBA"/>
</dbReference>
<dbReference type="GO" id="GO:0005737">
    <property type="term" value="C:cytoplasm"/>
    <property type="evidence" value="ECO:0007669"/>
    <property type="project" value="TreeGrafter"/>
</dbReference>
<proteinExistence type="inferred from homology"/>
<evidence type="ECO:0000256" key="12">
    <source>
        <dbReference type="PROSITE-ProRule" id="PRU00042"/>
    </source>
</evidence>
<dbReference type="PANTHER" id="PTHR47428">
    <property type="entry name" value="REGULATORY PROTEIN MIG1-RELATED"/>
    <property type="match status" value="1"/>
</dbReference>
<evidence type="ECO:0000256" key="2">
    <source>
        <dbReference type="ARBA" id="ARBA00022491"/>
    </source>
</evidence>
<dbReference type="GO" id="GO:0005634">
    <property type="term" value="C:nucleus"/>
    <property type="evidence" value="ECO:0007669"/>
    <property type="project" value="UniProtKB-SubCell"/>
</dbReference>
<dbReference type="EMBL" id="UNSH01000051">
    <property type="protein sequence ID" value="SZF03482.1"/>
    <property type="molecule type" value="Genomic_DNA"/>
</dbReference>
<sequence>MATVSLLPSVVARSHRSESRQDLPRPYKCPLCEKAFHRLEHQTRHIRTHTGEKPHACQFPSCPKRFSRSDELTRHSRIHNNPNSRRSSKAPSNASVSSASIAPEPPVPTMAPLMPPPTSRLVSRSAPVSAGNSPTITPSIVSMSSSHYNSYPATRPPFTSATPSRTASPHTSPNLDQLHHHHPPPSVIPAGPERDTSFSALSSNRLPLQPAQHSRGHLSSLSAYSMSRSHSSEENDHYTHRHTKRSRPNSPNSTAPPSPTLSQDSFSPTPEYTPLVTPAHSPRLRPFGGSVYDLPTLRNFSLHYVPPLPPMEPQQLDSSYHTASLNPPPPKHPQHRTSVTLGDILEGPETPQNQMVVPHVSKLAVQDLLTTTDDVYRSRYNTSNSHRNDL</sequence>
<dbReference type="SMART" id="SM00355">
    <property type="entry name" value="ZnF_C2H2"/>
    <property type="match status" value="2"/>
</dbReference>
<feature type="compositionally biased region" description="Polar residues" evidence="13">
    <location>
        <begin position="147"/>
        <end position="175"/>
    </location>
</feature>
<dbReference type="PROSITE" id="PS50157">
    <property type="entry name" value="ZINC_FINGER_C2H2_2"/>
    <property type="match status" value="2"/>
</dbReference>
<keyword evidence="6" id="KW-0862">Zinc</keyword>
<keyword evidence="2" id="KW-0678">Repressor</keyword>
<dbReference type="VEuPathDB" id="FungiDB:BLGHR1_14274"/>